<evidence type="ECO:0000313" key="12">
    <source>
        <dbReference type="Proteomes" id="UP000799779"/>
    </source>
</evidence>
<evidence type="ECO:0000313" key="11">
    <source>
        <dbReference type="EMBL" id="KAF2001758.1"/>
    </source>
</evidence>
<dbReference type="Proteomes" id="UP000799779">
    <property type="component" value="Unassembled WGS sequence"/>
</dbReference>
<protein>
    <recommendedName>
        <fullName evidence="1">non-specific serine/threonine protein kinase</fullName>
        <ecNumber evidence="1">2.7.11.1</ecNumber>
    </recommendedName>
</protein>
<dbReference type="InterPro" id="IPR017441">
    <property type="entry name" value="Protein_kinase_ATP_BS"/>
</dbReference>
<dbReference type="Pfam" id="PF00069">
    <property type="entry name" value="Pkinase"/>
    <property type="match status" value="1"/>
</dbReference>
<dbReference type="EMBL" id="ML977581">
    <property type="protein sequence ID" value="KAF2001758.1"/>
    <property type="molecule type" value="Genomic_DNA"/>
</dbReference>
<dbReference type="GO" id="GO:0005634">
    <property type="term" value="C:nucleus"/>
    <property type="evidence" value="ECO:0007669"/>
    <property type="project" value="TreeGrafter"/>
</dbReference>
<dbReference type="GO" id="GO:0005524">
    <property type="term" value="F:ATP binding"/>
    <property type="evidence" value="ECO:0007669"/>
    <property type="project" value="UniProtKB-UniRule"/>
</dbReference>
<evidence type="ECO:0000256" key="1">
    <source>
        <dbReference type="ARBA" id="ARBA00012513"/>
    </source>
</evidence>
<keyword evidence="3" id="KW-0808">Transferase</keyword>
<evidence type="ECO:0000256" key="6">
    <source>
        <dbReference type="ARBA" id="ARBA00022840"/>
    </source>
</evidence>
<comment type="catalytic activity">
    <reaction evidence="7">
        <text>L-threonyl-[protein] + ATP = O-phospho-L-threonyl-[protein] + ADP + H(+)</text>
        <dbReference type="Rhea" id="RHEA:46608"/>
        <dbReference type="Rhea" id="RHEA-COMP:11060"/>
        <dbReference type="Rhea" id="RHEA-COMP:11605"/>
        <dbReference type="ChEBI" id="CHEBI:15378"/>
        <dbReference type="ChEBI" id="CHEBI:30013"/>
        <dbReference type="ChEBI" id="CHEBI:30616"/>
        <dbReference type="ChEBI" id="CHEBI:61977"/>
        <dbReference type="ChEBI" id="CHEBI:456216"/>
        <dbReference type="EC" id="2.7.11.1"/>
    </reaction>
</comment>
<dbReference type="SMART" id="SM00220">
    <property type="entry name" value="S_TKc"/>
    <property type="match status" value="1"/>
</dbReference>
<dbReference type="PROSITE" id="PS00107">
    <property type="entry name" value="PROTEIN_KINASE_ATP"/>
    <property type="match status" value="1"/>
</dbReference>
<evidence type="ECO:0000256" key="4">
    <source>
        <dbReference type="ARBA" id="ARBA00022741"/>
    </source>
</evidence>
<accession>A0A6A5WL99</accession>
<keyword evidence="2" id="KW-0723">Serine/threonine-protein kinase</keyword>
<keyword evidence="5 11" id="KW-0418">Kinase</keyword>
<dbReference type="SUPFAM" id="SSF56112">
    <property type="entry name" value="Protein kinase-like (PK-like)"/>
    <property type="match status" value="1"/>
</dbReference>
<organism evidence="11 12">
    <name type="scientific">Amniculicola lignicola CBS 123094</name>
    <dbReference type="NCBI Taxonomy" id="1392246"/>
    <lineage>
        <taxon>Eukaryota</taxon>
        <taxon>Fungi</taxon>
        <taxon>Dikarya</taxon>
        <taxon>Ascomycota</taxon>
        <taxon>Pezizomycotina</taxon>
        <taxon>Dothideomycetes</taxon>
        <taxon>Pleosporomycetidae</taxon>
        <taxon>Pleosporales</taxon>
        <taxon>Amniculicolaceae</taxon>
        <taxon>Amniculicola</taxon>
    </lineage>
</organism>
<feature type="domain" description="Protein kinase" evidence="10">
    <location>
        <begin position="53"/>
        <end position="288"/>
    </location>
</feature>
<sequence>MASPPATPPAELPADIQSWRFKDTGAPCEWAEEYRPGGFHPVNLGDTFHAGKYRVIRKLGDGSNSTVWLAVNTERPRYVALKIMVAKASNTNTELAILNHLSKLAPEDTKSQRVNVLLDAFQHQGVNGKHQCLVFELMGATANSKVEELPENKPKMYGKRQRYPRWMAKKLLVHALRGLAFLHENGIVHGDMQPGNLLFSMKDIEHAEEDTLKQDETHTAIPIHRLDRKTDRWAPSTLYLKQPLYDYVELGSKLCVKISDLGSAFWSTNPPNDTVTPISLCAPELTFY</sequence>
<evidence type="ECO:0000256" key="8">
    <source>
        <dbReference type="ARBA" id="ARBA00048679"/>
    </source>
</evidence>
<dbReference type="GO" id="GO:0004674">
    <property type="term" value="F:protein serine/threonine kinase activity"/>
    <property type="evidence" value="ECO:0007669"/>
    <property type="project" value="UniProtKB-KW"/>
</dbReference>
<feature type="binding site" evidence="9">
    <location>
        <position position="87"/>
    </location>
    <ligand>
        <name>ATP</name>
        <dbReference type="ChEBI" id="CHEBI:30616"/>
    </ligand>
</feature>
<dbReference type="EC" id="2.7.11.1" evidence="1"/>
<gene>
    <name evidence="11" type="ORF">P154DRAFT_521512</name>
</gene>
<dbReference type="GO" id="GO:0005737">
    <property type="term" value="C:cytoplasm"/>
    <property type="evidence" value="ECO:0007669"/>
    <property type="project" value="TreeGrafter"/>
</dbReference>
<evidence type="ECO:0000256" key="3">
    <source>
        <dbReference type="ARBA" id="ARBA00022679"/>
    </source>
</evidence>
<evidence type="ECO:0000256" key="5">
    <source>
        <dbReference type="ARBA" id="ARBA00022777"/>
    </source>
</evidence>
<keyword evidence="6 9" id="KW-0067">ATP-binding</keyword>
<dbReference type="InterPro" id="IPR011009">
    <property type="entry name" value="Kinase-like_dom_sf"/>
</dbReference>
<evidence type="ECO:0000256" key="9">
    <source>
        <dbReference type="PROSITE-ProRule" id="PRU10141"/>
    </source>
</evidence>
<dbReference type="OrthoDB" id="5979581at2759"/>
<name>A0A6A5WL99_9PLEO</name>
<dbReference type="PROSITE" id="PS50011">
    <property type="entry name" value="PROTEIN_KINASE_DOM"/>
    <property type="match status" value="1"/>
</dbReference>
<dbReference type="InterPro" id="IPR000719">
    <property type="entry name" value="Prot_kinase_dom"/>
</dbReference>
<dbReference type="Gene3D" id="3.30.200.20">
    <property type="entry name" value="Phosphorylase Kinase, domain 1"/>
    <property type="match status" value="1"/>
</dbReference>
<evidence type="ECO:0000256" key="7">
    <source>
        <dbReference type="ARBA" id="ARBA00047899"/>
    </source>
</evidence>
<dbReference type="GO" id="GO:0050684">
    <property type="term" value="P:regulation of mRNA processing"/>
    <property type="evidence" value="ECO:0007669"/>
    <property type="project" value="TreeGrafter"/>
</dbReference>
<evidence type="ECO:0000259" key="10">
    <source>
        <dbReference type="PROSITE" id="PS50011"/>
    </source>
</evidence>
<proteinExistence type="predicted"/>
<evidence type="ECO:0000256" key="2">
    <source>
        <dbReference type="ARBA" id="ARBA00022527"/>
    </source>
</evidence>
<dbReference type="PANTHER" id="PTHR47634:SF9">
    <property type="entry name" value="PROTEIN KINASE DOMAIN-CONTAINING PROTEIN-RELATED"/>
    <property type="match status" value="1"/>
</dbReference>
<keyword evidence="4 9" id="KW-0547">Nucleotide-binding</keyword>
<reference evidence="11" key="1">
    <citation type="journal article" date="2020" name="Stud. Mycol.">
        <title>101 Dothideomycetes genomes: a test case for predicting lifestyles and emergence of pathogens.</title>
        <authorList>
            <person name="Haridas S."/>
            <person name="Albert R."/>
            <person name="Binder M."/>
            <person name="Bloem J."/>
            <person name="Labutti K."/>
            <person name="Salamov A."/>
            <person name="Andreopoulos B."/>
            <person name="Baker S."/>
            <person name="Barry K."/>
            <person name="Bills G."/>
            <person name="Bluhm B."/>
            <person name="Cannon C."/>
            <person name="Castanera R."/>
            <person name="Culley D."/>
            <person name="Daum C."/>
            <person name="Ezra D."/>
            <person name="Gonzalez J."/>
            <person name="Henrissat B."/>
            <person name="Kuo A."/>
            <person name="Liang C."/>
            <person name="Lipzen A."/>
            <person name="Lutzoni F."/>
            <person name="Magnuson J."/>
            <person name="Mondo S."/>
            <person name="Nolan M."/>
            <person name="Ohm R."/>
            <person name="Pangilinan J."/>
            <person name="Park H.-J."/>
            <person name="Ramirez L."/>
            <person name="Alfaro M."/>
            <person name="Sun H."/>
            <person name="Tritt A."/>
            <person name="Yoshinaga Y."/>
            <person name="Zwiers L.-H."/>
            <person name="Turgeon B."/>
            <person name="Goodwin S."/>
            <person name="Spatafora J."/>
            <person name="Crous P."/>
            <person name="Grigoriev I."/>
        </authorList>
    </citation>
    <scope>NUCLEOTIDE SEQUENCE</scope>
    <source>
        <strain evidence="11">CBS 123094</strain>
    </source>
</reference>
<dbReference type="AlphaFoldDB" id="A0A6A5WL99"/>
<dbReference type="PANTHER" id="PTHR47634">
    <property type="entry name" value="PROTEIN KINASE DOMAIN-CONTAINING PROTEIN-RELATED"/>
    <property type="match status" value="1"/>
</dbReference>
<keyword evidence="12" id="KW-1185">Reference proteome</keyword>
<dbReference type="Gene3D" id="1.10.510.10">
    <property type="entry name" value="Transferase(Phosphotransferase) domain 1"/>
    <property type="match status" value="1"/>
</dbReference>
<dbReference type="InterPro" id="IPR051334">
    <property type="entry name" value="SRPK"/>
</dbReference>
<dbReference type="GO" id="GO:0000245">
    <property type="term" value="P:spliceosomal complex assembly"/>
    <property type="evidence" value="ECO:0007669"/>
    <property type="project" value="TreeGrafter"/>
</dbReference>
<comment type="catalytic activity">
    <reaction evidence="8">
        <text>L-seryl-[protein] + ATP = O-phospho-L-seryl-[protein] + ADP + H(+)</text>
        <dbReference type="Rhea" id="RHEA:17989"/>
        <dbReference type="Rhea" id="RHEA-COMP:9863"/>
        <dbReference type="Rhea" id="RHEA-COMP:11604"/>
        <dbReference type="ChEBI" id="CHEBI:15378"/>
        <dbReference type="ChEBI" id="CHEBI:29999"/>
        <dbReference type="ChEBI" id="CHEBI:30616"/>
        <dbReference type="ChEBI" id="CHEBI:83421"/>
        <dbReference type="ChEBI" id="CHEBI:456216"/>
        <dbReference type="EC" id="2.7.11.1"/>
    </reaction>
</comment>